<protein>
    <submittedName>
        <fullName evidence="2">YALI0A08536p</fullName>
    </submittedName>
</protein>
<dbReference type="AlphaFoldDB" id="Q6CHI3"/>
<gene>
    <name evidence="2" type="ORF">YALI0_A08536g</name>
</gene>
<dbReference type="InterPro" id="IPR007246">
    <property type="entry name" value="Gaa1"/>
</dbReference>
<dbReference type="EMBL" id="CR382127">
    <property type="protein sequence ID" value="CAG83805.1"/>
    <property type="molecule type" value="Genomic_DNA"/>
</dbReference>
<sequence length="616" mass="67709">MSRLGLEIYAKWRTGWVYGTRSIGWLPLLSLLVSVIGALWLAVLPLDGQYRYTYVSENALLPGQAHTHFRESEWNHVRAYKQEIQAIVNSEAGGHINEQERISHVRGYLADIGLKTSLHEWSVDHFSESYNGTNVYGVMHAPRGDNAEAMVLVAPWINQDGEHNVGGISVLIALARYLKRWSVWSKNIVFVIPSDSGFALRSWVTAYHTSLALTAGAIEGAIVLDYPEASSEHFDFMEVFYEGLNGQLPNLDLINTAVIAASTENLATVIQGVTEDDESFVKKYMPESLKEFFGNQQMDVLNRYANRLKIMLSGMTRQLTTGISNSPGSEAFSGWRIDAITLRARGTTGPFDITTFGRMAESTLRSINNLLEHFHQSFFFYLLLSPTKFVSIGTYLPGAVLVCASFPLTAIYLYATKPNRSTSLVKSFFIIIAVFGACTTIGGVLTVVPTSAVGPVLTSLFVISACLPILSVVAPSPPPHPASAPAEPNVTLAISLLLHGLVTTALATINFSLAMVLGLLTVAFNFIRPGSAHTKSNLLILIITCPWTWLVAVGAVLHTSPFDILQMLLWSLRGNQVWTWQVLFGLWLPQWVLAVIVSRSSTPAPAQSTVGYFRKQ</sequence>
<feature type="transmembrane region" description="Helical" evidence="1">
    <location>
        <begin position="496"/>
        <end position="526"/>
    </location>
</feature>
<feature type="transmembrane region" description="Helical" evidence="1">
    <location>
        <begin position="395"/>
        <end position="415"/>
    </location>
</feature>
<dbReference type="SUPFAM" id="SSF53187">
    <property type="entry name" value="Zn-dependent exopeptidases"/>
    <property type="match status" value="1"/>
</dbReference>
<feature type="transmembrane region" description="Helical" evidence="1">
    <location>
        <begin position="577"/>
        <end position="597"/>
    </location>
</feature>
<evidence type="ECO:0000313" key="2">
    <source>
        <dbReference type="EMBL" id="CAG83805.1"/>
    </source>
</evidence>
<keyword evidence="3" id="KW-1185">Reference proteome</keyword>
<reference evidence="2 3" key="1">
    <citation type="journal article" date="2004" name="Nature">
        <title>Genome evolution in yeasts.</title>
        <authorList>
            <consortium name="Genolevures"/>
            <person name="Dujon B."/>
            <person name="Sherman D."/>
            <person name="Fischer G."/>
            <person name="Durrens P."/>
            <person name="Casaregola S."/>
            <person name="Lafontaine I."/>
            <person name="de Montigny J."/>
            <person name="Marck C."/>
            <person name="Neuveglise C."/>
            <person name="Talla E."/>
            <person name="Goffard N."/>
            <person name="Frangeul L."/>
            <person name="Aigle M."/>
            <person name="Anthouard V."/>
            <person name="Babour A."/>
            <person name="Barbe V."/>
            <person name="Barnay S."/>
            <person name="Blanchin S."/>
            <person name="Beckerich J.M."/>
            <person name="Beyne E."/>
            <person name="Bleykasten C."/>
            <person name="Boisrame A."/>
            <person name="Boyer J."/>
            <person name="Cattolico L."/>
            <person name="Confanioleri F."/>
            <person name="de Daruvar A."/>
            <person name="Despons L."/>
            <person name="Fabre E."/>
            <person name="Fairhead C."/>
            <person name="Ferry-Dumazet H."/>
            <person name="Groppi A."/>
            <person name="Hantraye F."/>
            <person name="Hennequin C."/>
            <person name="Jauniaux N."/>
            <person name="Joyet P."/>
            <person name="Kachouri R."/>
            <person name="Kerrest A."/>
            <person name="Koszul R."/>
            <person name="Lemaire M."/>
            <person name="Lesur I."/>
            <person name="Ma L."/>
            <person name="Muller H."/>
            <person name="Nicaud J.M."/>
            <person name="Nikolski M."/>
            <person name="Oztas S."/>
            <person name="Ozier-Kalogeropoulos O."/>
            <person name="Pellenz S."/>
            <person name="Potier S."/>
            <person name="Richard G.F."/>
            <person name="Straub M.L."/>
            <person name="Suleau A."/>
            <person name="Swennene D."/>
            <person name="Tekaia F."/>
            <person name="Wesolowski-Louvel M."/>
            <person name="Westhof E."/>
            <person name="Wirth B."/>
            <person name="Zeniou-Meyer M."/>
            <person name="Zivanovic I."/>
            <person name="Bolotin-Fukuhara M."/>
            <person name="Thierry A."/>
            <person name="Bouchier C."/>
            <person name="Caudron B."/>
            <person name="Scarpelli C."/>
            <person name="Gaillardin C."/>
            <person name="Weissenbach J."/>
            <person name="Wincker P."/>
            <person name="Souciet J.L."/>
        </authorList>
    </citation>
    <scope>NUCLEOTIDE SEQUENCE [LARGE SCALE GENOMIC DNA]</scope>
    <source>
        <strain evidence="3">CLIB 122 / E 150</strain>
    </source>
</reference>
<proteinExistence type="predicted"/>
<dbReference type="HOGENOM" id="CLU_007442_3_1_1"/>
<dbReference type="PIRSF" id="PIRSF036762">
    <property type="entry name" value="GAA1"/>
    <property type="match status" value="1"/>
</dbReference>
<dbReference type="FunCoup" id="Q6CHI3">
    <property type="interactions" value="602"/>
</dbReference>
<dbReference type="VEuPathDB" id="FungiDB:YALI0_A08536g"/>
<dbReference type="PANTHER" id="PTHR13304">
    <property type="entry name" value="GLYCOSYLPHOSPHATIDYLINOSITOL ANCHOR ATTACHMENT 1 PROTEIN"/>
    <property type="match status" value="1"/>
</dbReference>
<keyword evidence="1" id="KW-0472">Membrane</keyword>
<dbReference type="InParanoid" id="Q6CHI3"/>
<dbReference type="PANTHER" id="PTHR13304:SF0">
    <property type="entry name" value="GLYCOSYLPHOSPHATIDYLINOSITOL ANCHOR ATTACHMENT 1 PROTEIN"/>
    <property type="match status" value="1"/>
</dbReference>
<keyword evidence="1" id="KW-1133">Transmembrane helix</keyword>
<dbReference type="Proteomes" id="UP000001300">
    <property type="component" value="Chromosome A"/>
</dbReference>
<organism evidence="2 3">
    <name type="scientific">Yarrowia lipolytica (strain CLIB 122 / E 150)</name>
    <name type="common">Yeast</name>
    <name type="synonym">Candida lipolytica</name>
    <dbReference type="NCBI Taxonomy" id="284591"/>
    <lineage>
        <taxon>Eukaryota</taxon>
        <taxon>Fungi</taxon>
        <taxon>Dikarya</taxon>
        <taxon>Ascomycota</taxon>
        <taxon>Saccharomycotina</taxon>
        <taxon>Dipodascomycetes</taxon>
        <taxon>Dipodascales</taxon>
        <taxon>Dipodascales incertae sedis</taxon>
        <taxon>Yarrowia</taxon>
    </lineage>
</organism>
<dbReference type="OMA" id="FFRESEW"/>
<evidence type="ECO:0000313" key="3">
    <source>
        <dbReference type="Proteomes" id="UP000001300"/>
    </source>
</evidence>
<dbReference type="Pfam" id="PF04114">
    <property type="entry name" value="Gaa1"/>
    <property type="match status" value="1"/>
</dbReference>
<feature type="transmembrane region" description="Helical" evidence="1">
    <location>
        <begin position="427"/>
        <end position="448"/>
    </location>
</feature>
<dbReference type="OrthoDB" id="445301at2759"/>
<dbReference type="GO" id="GO:0016255">
    <property type="term" value="P:attachment of GPI anchor to protein"/>
    <property type="evidence" value="ECO:0000318"/>
    <property type="project" value="GO_Central"/>
</dbReference>
<dbReference type="GO" id="GO:0042765">
    <property type="term" value="C:GPI-anchor transamidase complex"/>
    <property type="evidence" value="ECO:0000318"/>
    <property type="project" value="GO_Central"/>
</dbReference>
<feature type="transmembrane region" description="Helical" evidence="1">
    <location>
        <begin position="538"/>
        <end position="557"/>
    </location>
</feature>
<dbReference type="STRING" id="284591.Q6CHI3"/>
<evidence type="ECO:0000256" key="1">
    <source>
        <dbReference type="SAM" id="Phobius"/>
    </source>
</evidence>
<feature type="transmembrane region" description="Helical" evidence="1">
    <location>
        <begin position="23"/>
        <end position="44"/>
    </location>
</feature>
<dbReference type="KEGG" id="yli:2905871"/>
<keyword evidence="1" id="KW-0812">Transmembrane</keyword>
<accession>Q6CHI3</accession>
<name>Q6CHI3_YARLI</name>